<feature type="chain" id="PRO_5025586865" description="protein-tyrosine-phosphatase" evidence="10">
    <location>
        <begin position="24"/>
        <end position="1135"/>
    </location>
</feature>
<dbReference type="InterPro" id="IPR003595">
    <property type="entry name" value="Tyr_Pase_cat"/>
</dbReference>
<organism evidence="15 16">
    <name type="scientific">Oreochromis niloticus</name>
    <name type="common">Nile tilapia</name>
    <name type="synonym">Tilapia nilotica</name>
    <dbReference type="NCBI Taxonomy" id="8128"/>
    <lineage>
        <taxon>Eukaryota</taxon>
        <taxon>Metazoa</taxon>
        <taxon>Chordata</taxon>
        <taxon>Craniata</taxon>
        <taxon>Vertebrata</taxon>
        <taxon>Euteleostomi</taxon>
        <taxon>Actinopterygii</taxon>
        <taxon>Neopterygii</taxon>
        <taxon>Teleostei</taxon>
        <taxon>Neoteleostei</taxon>
        <taxon>Acanthomorphata</taxon>
        <taxon>Ovalentaria</taxon>
        <taxon>Cichlomorphae</taxon>
        <taxon>Cichliformes</taxon>
        <taxon>Cichlidae</taxon>
        <taxon>African cichlids</taxon>
        <taxon>Pseudocrenilabrinae</taxon>
        <taxon>Oreochromini</taxon>
        <taxon>Oreochromis</taxon>
    </lineage>
</organism>
<evidence type="ECO:0000256" key="1">
    <source>
        <dbReference type="ARBA" id="ARBA00004167"/>
    </source>
</evidence>
<comment type="catalytic activity">
    <reaction evidence="8">
        <text>O-phospho-L-tyrosyl-[protein] + H2O = L-tyrosyl-[protein] + phosphate</text>
        <dbReference type="Rhea" id="RHEA:10684"/>
        <dbReference type="Rhea" id="RHEA-COMP:10136"/>
        <dbReference type="Rhea" id="RHEA-COMP:20101"/>
        <dbReference type="ChEBI" id="CHEBI:15377"/>
        <dbReference type="ChEBI" id="CHEBI:43474"/>
        <dbReference type="ChEBI" id="CHEBI:46858"/>
        <dbReference type="ChEBI" id="CHEBI:61978"/>
        <dbReference type="EC" id="3.1.3.48"/>
    </reaction>
</comment>
<evidence type="ECO:0000313" key="16">
    <source>
        <dbReference type="Proteomes" id="UP000005207"/>
    </source>
</evidence>
<evidence type="ECO:0000259" key="12">
    <source>
        <dbReference type="PROSITE" id="PS50056"/>
    </source>
</evidence>
<dbReference type="Gene3D" id="3.90.190.10">
    <property type="entry name" value="Protein tyrosine phosphatase superfamily"/>
    <property type="match status" value="2"/>
</dbReference>
<feature type="domain" description="Tyrosine specific protein phosphatases" evidence="12">
    <location>
        <begin position="738"/>
        <end position="812"/>
    </location>
</feature>
<dbReference type="InterPro" id="IPR036116">
    <property type="entry name" value="FN3_sf"/>
</dbReference>
<dbReference type="PANTHER" id="PTHR19134:SF461">
    <property type="entry name" value="RECEPTOR-TYPE TYROSINE-PROTEIN PHOSPHATASE ZETA"/>
    <property type="match status" value="1"/>
</dbReference>
<feature type="domain" description="Fibronectin type-III" evidence="13">
    <location>
        <begin position="282"/>
        <end position="382"/>
    </location>
</feature>
<evidence type="ECO:0000256" key="9">
    <source>
        <dbReference type="SAM" id="MobiDB-lite"/>
    </source>
</evidence>
<evidence type="ECO:0000256" key="7">
    <source>
        <dbReference type="ARBA" id="ARBA00023136"/>
    </source>
</evidence>
<reference evidence="16" key="1">
    <citation type="submission" date="2012-01" db="EMBL/GenBank/DDBJ databases">
        <title>The Genome Sequence of Oreochromis niloticus (Nile Tilapia).</title>
        <authorList>
            <consortium name="Broad Institute Genome Assembly Team"/>
            <consortium name="Broad Institute Sequencing Platform"/>
            <person name="Di Palma F."/>
            <person name="Johnson J."/>
            <person name="Lander E.S."/>
            <person name="Lindblad-Toh K."/>
        </authorList>
    </citation>
    <scope>NUCLEOTIDE SEQUENCE [LARGE SCALE GENOMIC DNA]</scope>
</reference>
<evidence type="ECO:0000256" key="8">
    <source>
        <dbReference type="ARBA" id="ARBA00051722"/>
    </source>
</evidence>
<dbReference type="InterPro" id="IPR000387">
    <property type="entry name" value="Tyr_Pase_dom"/>
</dbReference>
<dbReference type="PROSITE" id="PS50056">
    <property type="entry name" value="TYR_PHOSPHATASE_2"/>
    <property type="match status" value="2"/>
</dbReference>
<keyword evidence="4 10" id="KW-0732">Signal</keyword>
<dbReference type="PANTHER" id="PTHR19134">
    <property type="entry name" value="RECEPTOR-TYPE TYROSINE-PROTEIN PHOSPHATASE"/>
    <property type="match status" value="1"/>
</dbReference>
<dbReference type="InterPro" id="IPR016130">
    <property type="entry name" value="Tyr_Pase_AS"/>
</dbReference>
<protein>
    <recommendedName>
        <fullName evidence="3">protein-tyrosine-phosphatase</fullName>
        <ecNumber evidence="3">3.1.3.48</ecNumber>
    </recommendedName>
</protein>
<feature type="domain" description="Tyrosine-protein phosphatase" evidence="11">
    <location>
        <begin position="570"/>
        <end position="821"/>
    </location>
</feature>
<feature type="signal peptide" evidence="10">
    <location>
        <begin position="1"/>
        <end position="23"/>
    </location>
</feature>
<dbReference type="PROSITE" id="PS50853">
    <property type="entry name" value="FN3"/>
    <property type="match status" value="1"/>
</dbReference>
<dbReference type="SUPFAM" id="SSF52799">
    <property type="entry name" value="(Phosphotyrosine protein) phosphatases II"/>
    <property type="match status" value="2"/>
</dbReference>
<keyword evidence="5" id="KW-0378">Hydrolase</keyword>
<dbReference type="SUPFAM" id="SSF49265">
    <property type="entry name" value="Fibronectin type III"/>
    <property type="match status" value="1"/>
</dbReference>
<feature type="region of interest" description="Disordered" evidence="9">
    <location>
        <begin position="433"/>
        <end position="470"/>
    </location>
</feature>
<evidence type="ECO:0000256" key="4">
    <source>
        <dbReference type="ARBA" id="ARBA00022729"/>
    </source>
</evidence>
<dbReference type="InterPro" id="IPR003961">
    <property type="entry name" value="FN3_dom"/>
</dbReference>
<keyword evidence="6" id="KW-0904">Protein phosphatase</keyword>
<dbReference type="Pfam" id="PF00102">
    <property type="entry name" value="Y_phosphatase"/>
    <property type="match status" value="2"/>
</dbReference>
<feature type="domain" description="Tyrosine-protein phosphatase" evidence="11">
    <location>
        <begin position="860"/>
        <end position="1098"/>
    </location>
</feature>
<dbReference type="Pfam" id="PF00194">
    <property type="entry name" value="Carb_anhydrase"/>
    <property type="match status" value="1"/>
</dbReference>
<evidence type="ECO:0000256" key="3">
    <source>
        <dbReference type="ARBA" id="ARBA00013064"/>
    </source>
</evidence>
<dbReference type="SMART" id="SM00404">
    <property type="entry name" value="PTPc_motif"/>
    <property type="match status" value="2"/>
</dbReference>
<comment type="subcellular location">
    <subcellularLocation>
        <location evidence="1">Membrane</location>
        <topology evidence="1">Single-pass membrane protein</topology>
    </subcellularLocation>
</comment>
<evidence type="ECO:0000256" key="6">
    <source>
        <dbReference type="ARBA" id="ARBA00022912"/>
    </source>
</evidence>
<gene>
    <name evidence="15" type="primary">PTPRZ1</name>
    <name evidence="15" type="synonym">ptprz1a</name>
</gene>
<dbReference type="InterPro" id="IPR001148">
    <property type="entry name" value="CA_dom"/>
</dbReference>
<feature type="domain" description="Alpha-carbonic anhydrase" evidence="14">
    <location>
        <begin position="36"/>
        <end position="293"/>
    </location>
</feature>
<proteinExistence type="inferred from homology"/>
<reference evidence="15" key="2">
    <citation type="submission" date="2025-08" db="UniProtKB">
        <authorList>
            <consortium name="Ensembl"/>
        </authorList>
    </citation>
    <scope>IDENTIFICATION</scope>
</reference>
<evidence type="ECO:0000259" key="11">
    <source>
        <dbReference type="PROSITE" id="PS50055"/>
    </source>
</evidence>
<dbReference type="SMART" id="SM01057">
    <property type="entry name" value="Carb_anhydrase"/>
    <property type="match status" value="1"/>
</dbReference>
<dbReference type="PRINTS" id="PR00700">
    <property type="entry name" value="PRTYPHPHTASE"/>
</dbReference>
<evidence type="ECO:0000259" key="13">
    <source>
        <dbReference type="PROSITE" id="PS50853"/>
    </source>
</evidence>
<sequence length="1135" mass="126551">METTGFWLLLAAHFILICQQAEGYGYRNQRKFSEDIDWSYAGTLNQNNWAKKFPSCSNAKQSPINIEQNLAQVKLQYQKLSFDGWENLTTNRTTIKNDGKTVTVNVDGDFYVSGGGLRSKVKVGCITFHWGCCNASSEGSEHSLDGVKYPLEMQIYCYDPLRFDSLDQSIKAGGRITALAVLFEVCVFLSCLVYCPGKSARVSPFTLQGLLPNSTEKYFIYNGSLTTPPCSEVVEWIIFKNTVAISDDQVTNPVPNRGFKRVYHNIFLKREVFICVSVCSSEPENIQVVPHNLSSLLVTWERPRAVYDSSIEKYSVNYRLASTENAVSSEYLTDGDQDPLSSHSAILPSSSSSYSQVLQATQSDLPISVAATSSAIMESWFSVSSVLTPSPTASPTTLAPEGQVIDASTSASGSGLFPDSQEGVDQEWDMVQTSTSGESMLPHSMNVISSASPSSTSEAGQTPDDLDEHPSAFYFESESSNALGFEVGDTTTEAVTSASTWSLGREEGSSSGQSESLYDNETSSDFSISEHTERELTEEEPVAGKTKQKKSCQCEAQMCTVDMMMSTDNANHPDSKTENRHSNISAYDDTQAHLSLLANKKGKATDYINANYVDGFKKPQLYVAAQGPVRPSIEDFWRMIWEQNICIIVMISNLVEKGCRICDQYWPLEVQEEYGSFLVTVKSTKVLAYYTQRTFTIRKIQIKKSSQKGRAKEGANERTVTQYHYTQWPDTGVPDLALPFLSFIHKSSRARTDDMGPLMVHCSAGVGRTGTYIVLDSMLTQIQNEGSVNVMGFLKQIHTQRKCLVQTEEQYVFIHNALVEAILCGETEVAVAQLHKYVDKLMTPGPDGGTGMDQQFKHCDYSTALQDCNYNKNRNCSVIPSESDTLVSLMRHLKYSDMFLQGYRHTKEFIITQKPLPVTVKDFWTMIWDHNAQVIVSLPGMEEEAEPFVFWPYKGQLISYEMFTVTQKSETHVCLSNEDLLIVQDYILKDTKNDYVLEVRHYRAPNWPNPDSPLTSTFELLKLVNEEILTKDSPTVVHDNVGGFTAGLFCALSSLTRQLDAEASVDVFQVARLMNLMRPGTFSNIEQYQFLYKAMLSLIGTQEDEKTQSFDANGTIVTETTSTAESIESLVPTNK</sequence>
<dbReference type="InterPro" id="IPR000242">
    <property type="entry name" value="PTP_cat"/>
</dbReference>
<dbReference type="SMART" id="SM00194">
    <property type="entry name" value="PTPc"/>
    <property type="match status" value="2"/>
</dbReference>
<dbReference type="CDD" id="cd00063">
    <property type="entry name" value="FN3"/>
    <property type="match status" value="1"/>
</dbReference>
<dbReference type="EC" id="3.1.3.48" evidence="3"/>
<name>A0A669DAI6_ORENI</name>
<dbReference type="Ensembl" id="ENSONIT00000045821.1">
    <property type="protein sequence ID" value="ENSONIP00000056712.1"/>
    <property type="gene ID" value="ENSONIG00000012696.2"/>
</dbReference>
<comment type="similarity">
    <text evidence="2">Belongs to the protein-tyrosine phosphatase family. Receptor class 5 subfamily.</text>
</comment>
<dbReference type="PROSITE" id="PS51144">
    <property type="entry name" value="ALPHA_CA_2"/>
    <property type="match status" value="1"/>
</dbReference>
<evidence type="ECO:0000256" key="10">
    <source>
        <dbReference type="SAM" id="SignalP"/>
    </source>
</evidence>
<dbReference type="SUPFAM" id="SSF51069">
    <property type="entry name" value="Carbonic anhydrase"/>
    <property type="match status" value="1"/>
</dbReference>
<evidence type="ECO:0000259" key="14">
    <source>
        <dbReference type="PROSITE" id="PS51144"/>
    </source>
</evidence>
<feature type="domain" description="Tyrosine specific protein phosphatases" evidence="12">
    <location>
        <begin position="1015"/>
        <end position="1089"/>
    </location>
</feature>
<dbReference type="PROSITE" id="PS00383">
    <property type="entry name" value="TYR_PHOSPHATASE_1"/>
    <property type="match status" value="1"/>
</dbReference>
<reference evidence="15" key="3">
    <citation type="submission" date="2025-09" db="UniProtKB">
        <authorList>
            <consortium name="Ensembl"/>
        </authorList>
    </citation>
    <scope>IDENTIFICATION</scope>
</reference>
<dbReference type="InterPro" id="IPR036398">
    <property type="entry name" value="CA_dom_sf"/>
</dbReference>
<dbReference type="FunFam" id="3.90.190.10:FF:000185">
    <property type="entry name" value="Predicted protein"/>
    <property type="match status" value="1"/>
</dbReference>
<dbReference type="PROSITE" id="PS50055">
    <property type="entry name" value="TYR_PHOSPHATASE_PTP"/>
    <property type="match status" value="2"/>
</dbReference>
<dbReference type="InterPro" id="IPR050348">
    <property type="entry name" value="Protein-Tyr_Phosphatase"/>
</dbReference>
<dbReference type="AlphaFoldDB" id="A0A669DAI6"/>
<evidence type="ECO:0000256" key="5">
    <source>
        <dbReference type="ARBA" id="ARBA00022801"/>
    </source>
</evidence>
<evidence type="ECO:0000313" key="15">
    <source>
        <dbReference type="Ensembl" id="ENSONIP00000056712.1"/>
    </source>
</evidence>
<feature type="region of interest" description="Disordered" evidence="9">
    <location>
        <begin position="496"/>
        <end position="549"/>
    </location>
</feature>
<dbReference type="InterPro" id="IPR029021">
    <property type="entry name" value="Prot-tyrosine_phosphatase-like"/>
</dbReference>
<dbReference type="GO" id="GO:0016020">
    <property type="term" value="C:membrane"/>
    <property type="evidence" value="ECO:0007669"/>
    <property type="project" value="UniProtKB-SubCell"/>
</dbReference>
<dbReference type="Proteomes" id="UP000005207">
    <property type="component" value="Linkage group LG7"/>
</dbReference>
<dbReference type="GO" id="GO:0004725">
    <property type="term" value="F:protein tyrosine phosphatase activity"/>
    <property type="evidence" value="ECO:0007669"/>
    <property type="project" value="UniProtKB-EC"/>
</dbReference>
<dbReference type="Gene3D" id="3.10.200.10">
    <property type="entry name" value="Alpha carbonic anhydrase"/>
    <property type="match status" value="1"/>
</dbReference>
<feature type="compositionally biased region" description="Polar residues" evidence="9">
    <location>
        <begin position="517"/>
        <end position="527"/>
    </location>
</feature>
<accession>A0A669DAI6</accession>
<keyword evidence="7" id="KW-0472">Membrane</keyword>
<dbReference type="FunFam" id="3.90.190.10:FF:000013">
    <property type="entry name" value="receptor-type tyrosine-protein phosphatase zeta isoform X1"/>
    <property type="match status" value="1"/>
</dbReference>
<dbReference type="GeneTree" id="ENSGT00940000155529"/>
<evidence type="ECO:0000256" key="2">
    <source>
        <dbReference type="ARBA" id="ARBA00006246"/>
    </source>
</evidence>
<keyword evidence="16" id="KW-1185">Reference proteome</keyword>